<keyword evidence="1" id="KW-0472">Membrane</keyword>
<name>A0A5J4SCJ0_9ZZZZ</name>
<feature type="non-terminal residue" evidence="2">
    <location>
        <position position="46"/>
    </location>
</feature>
<keyword evidence="1" id="KW-1133">Transmembrane helix</keyword>
<feature type="transmembrane region" description="Helical" evidence="1">
    <location>
        <begin position="16"/>
        <end position="37"/>
    </location>
</feature>
<accession>A0A5J4SCJ0</accession>
<organism evidence="2">
    <name type="scientific">termite gut metagenome</name>
    <dbReference type="NCBI Taxonomy" id="433724"/>
    <lineage>
        <taxon>unclassified sequences</taxon>
        <taxon>metagenomes</taxon>
        <taxon>organismal metagenomes</taxon>
    </lineage>
</organism>
<protein>
    <submittedName>
        <fullName evidence="2">Inner membrane protein YbjJ</fullName>
    </submittedName>
</protein>
<evidence type="ECO:0000256" key="1">
    <source>
        <dbReference type="SAM" id="Phobius"/>
    </source>
</evidence>
<reference evidence="2" key="1">
    <citation type="submission" date="2019-03" db="EMBL/GenBank/DDBJ databases">
        <title>Single cell metagenomics reveals metabolic interactions within the superorganism composed of flagellate Streblomastix strix and complex community of Bacteroidetes bacteria on its surface.</title>
        <authorList>
            <person name="Treitli S.C."/>
            <person name="Kolisko M."/>
            <person name="Husnik F."/>
            <person name="Keeling P."/>
            <person name="Hampl V."/>
        </authorList>
    </citation>
    <scope>NUCLEOTIDE SEQUENCE</scope>
    <source>
        <strain evidence="2">STM</strain>
    </source>
</reference>
<keyword evidence="1" id="KW-0812">Transmembrane</keyword>
<dbReference type="AlphaFoldDB" id="A0A5J4SCJ0"/>
<evidence type="ECO:0000313" key="2">
    <source>
        <dbReference type="EMBL" id="KAA6343013.1"/>
    </source>
</evidence>
<dbReference type="EMBL" id="SNRY01000294">
    <property type="protein sequence ID" value="KAA6343013.1"/>
    <property type="molecule type" value="Genomic_DNA"/>
</dbReference>
<sequence>MKEGLLSNLKDKKAKSWYRVSVAAYFFVAGLVFASWASRIPDIKRA</sequence>
<gene>
    <name evidence="2" type="ORF">EZS27_009287</name>
</gene>
<comment type="caution">
    <text evidence="2">The sequence shown here is derived from an EMBL/GenBank/DDBJ whole genome shotgun (WGS) entry which is preliminary data.</text>
</comment>
<proteinExistence type="predicted"/>